<feature type="compositionally biased region" description="Low complexity" evidence="1">
    <location>
        <begin position="1"/>
        <end position="16"/>
    </location>
</feature>
<dbReference type="Proteomes" id="UP000722125">
    <property type="component" value="Unassembled WGS sequence"/>
</dbReference>
<proteinExistence type="predicted"/>
<reference evidence="2 3" key="1">
    <citation type="submission" date="2021-05" db="EMBL/GenBank/DDBJ databases">
        <title>Description of Cellulomonas sp. DKR-3 sp. nov.</title>
        <authorList>
            <person name="Dahal R.H."/>
            <person name="Chaudhary D.K."/>
        </authorList>
    </citation>
    <scope>NUCLEOTIDE SEQUENCE [LARGE SCALE GENOMIC DNA]</scope>
    <source>
        <strain evidence="2 3">DKR-3</strain>
    </source>
</reference>
<organism evidence="2 3">
    <name type="scientific">Cellulomonas fulva</name>
    <dbReference type="NCBI Taxonomy" id="2835530"/>
    <lineage>
        <taxon>Bacteria</taxon>
        <taxon>Bacillati</taxon>
        <taxon>Actinomycetota</taxon>
        <taxon>Actinomycetes</taxon>
        <taxon>Micrococcales</taxon>
        <taxon>Cellulomonadaceae</taxon>
        <taxon>Cellulomonas</taxon>
    </lineage>
</organism>
<feature type="compositionally biased region" description="Basic and acidic residues" evidence="1">
    <location>
        <begin position="17"/>
        <end position="32"/>
    </location>
</feature>
<protein>
    <submittedName>
        <fullName evidence="2">Uncharacterized protein</fullName>
    </submittedName>
</protein>
<keyword evidence="3" id="KW-1185">Reference proteome</keyword>
<evidence type="ECO:0000256" key="1">
    <source>
        <dbReference type="SAM" id="MobiDB-lite"/>
    </source>
</evidence>
<feature type="region of interest" description="Disordered" evidence="1">
    <location>
        <begin position="1"/>
        <end position="32"/>
    </location>
</feature>
<accession>A0ABS5TYW7</accession>
<evidence type="ECO:0000313" key="2">
    <source>
        <dbReference type="EMBL" id="MBT0994311.1"/>
    </source>
</evidence>
<comment type="caution">
    <text evidence="2">The sequence shown here is derived from an EMBL/GenBank/DDBJ whole genome shotgun (WGS) entry which is preliminary data.</text>
</comment>
<sequence length="109" mass="11315">MTGAPDQAAAGQPGRAPQREPRGPERFELRRGTQREVEGALVGVVGLDAVDGNLRARLAVGLAGQRHRAWVDRGQALAVAGWGTLALCDVVAAGAGRAVLEFVPEPARA</sequence>
<dbReference type="RefSeq" id="WP_214349196.1">
    <property type="nucleotide sequence ID" value="NZ_JAHBOH010000001.1"/>
</dbReference>
<evidence type="ECO:0000313" key="3">
    <source>
        <dbReference type="Proteomes" id="UP000722125"/>
    </source>
</evidence>
<gene>
    <name evidence="2" type="ORF">KIN34_08440</name>
</gene>
<dbReference type="EMBL" id="JAHBOH010000001">
    <property type="protein sequence ID" value="MBT0994311.1"/>
    <property type="molecule type" value="Genomic_DNA"/>
</dbReference>
<name>A0ABS5TYW7_9CELL</name>